<dbReference type="Pfam" id="PF20560">
    <property type="entry name" value="MotA_N"/>
    <property type="match status" value="1"/>
</dbReference>
<evidence type="ECO:0000313" key="16">
    <source>
        <dbReference type="EMBL" id="GAF26494.1"/>
    </source>
</evidence>
<evidence type="ECO:0000259" key="15">
    <source>
        <dbReference type="Pfam" id="PF20560"/>
    </source>
</evidence>
<keyword evidence="10" id="KW-0406">Ion transport</keyword>
<evidence type="ECO:0000256" key="5">
    <source>
        <dbReference type="ARBA" id="ARBA00022500"/>
    </source>
</evidence>
<evidence type="ECO:0000256" key="6">
    <source>
        <dbReference type="ARBA" id="ARBA00022692"/>
    </source>
</evidence>
<keyword evidence="7" id="KW-0283">Flagellar rotation</keyword>
<proteinExistence type="inferred from homology"/>
<dbReference type="GO" id="GO:1902600">
    <property type="term" value="P:proton transmembrane transport"/>
    <property type="evidence" value="ECO:0007669"/>
    <property type="project" value="UniProtKB-KW"/>
</dbReference>
<keyword evidence="16" id="KW-0969">Cilium</keyword>
<dbReference type="GO" id="GO:0005886">
    <property type="term" value="C:plasma membrane"/>
    <property type="evidence" value="ECO:0007669"/>
    <property type="project" value="UniProtKB-SubCell"/>
</dbReference>
<feature type="transmembrane region" description="Helical" evidence="13">
    <location>
        <begin position="184"/>
        <end position="207"/>
    </location>
</feature>
<evidence type="ECO:0000256" key="2">
    <source>
        <dbReference type="ARBA" id="ARBA00008038"/>
    </source>
</evidence>
<sequence>MHRIDFMTVLGIVAGIGLMVGALIMGGNPKLFWSVPSLMVTVGGSFAAVLINFSFQDIKNVFGTVKQAFTTDLMDPEELIEVFGELARKARREGLLALEDDANRLEDPFFAKGIQMMVDAMEPQMIREILETDMAYMARRHEIGYGIFKTWGNLAPSFGLIGTLIGLVQMLAKLDKPETLGPSMALALITTFYGAIMAYMIFIPLAGKLSLRSEQEMMLHQMMLEGIIAIQSGVNPRILEEHLRSFLAPVSNRRRQPGEGTLSGEEAFRQRI</sequence>
<dbReference type="AlphaFoldDB" id="A0A0S6UFX8"/>
<evidence type="ECO:0000256" key="10">
    <source>
        <dbReference type="ARBA" id="ARBA00023065"/>
    </source>
</evidence>
<dbReference type="Proteomes" id="UP000063718">
    <property type="component" value="Unassembled WGS sequence"/>
</dbReference>
<accession>A0A0S6UFX8</accession>
<keyword evidence="4" id="KW-1003">Cell membrane</keyword>
<evidence type="ECO:0000256" key="4">
    <source>
        <dbReference type="ARBA" id="ARBA00022475"/>
    </source>
</evidence>
<dbReference type="PROSITE" id="PS01307">
    <property type="entry name" value="MOTA"/>
    <property type="match status" value="1"/>
</dbReference>
<evidence type="ECO:0000256" key="13">
    <source>
        <dbReference type="SAM" id="Phobius"/>
    </source>
</evidence>
<organism evidence="16">
    <name type="scientific">Moorella thermoacetica Y72</name>
    <dbReference type="NCBI Taxonomy" id="1325331"/>
    <lineage>
        <taxon>Bacteria</taxon>
        <taxon>Bacillati</taxon>
        <taxon>Bacillota</taxon>
        <taxon>Clostridia</taxon>
        <taxon>Neomoorellales</taxon>
        <taxon>Neomoorellaceae</taxon>
        <taxon>Neomoorella</taxon>
    </lineage>
</organism>
<evidence type="ECO:0000259" key="14">
    <source>
        <dbReference type="Pfam" id="PF01618"/>
    </source>
</evidence>
<keyword evidence="6 13" id="KW-0812">Transmembrane</keyword>
<keyword evidence="11 13" id="KW-0472">Membrane</keyword>
<keyword evidence="5" id="KW-0145">Chemotaxis</keyword>
<name>A0A0S6UFX8_NEOTH</name>
<evidence type="ECO:0000256" key="12">
    <source>
        <dbReference type="SAM" id="MobiDB-lite"/>
    </source>
</evidence>
<dbReference type="PANTHER" id="PTHR30433">
    <property type="entry name" value="CHEMOTAXIS PROTEIN MOTA"/>
    <property type="match status" value="1"/>
</dbReference>
<feature type="transmembrane region" description="Helical" evidence="13">
    <location>
        <begin position="31"/>
        <end position="53"/>
    </location>
</feature>
<keyword evidence="9 13" id="KW-1133">Transmembrane helix</keyword>
<evidence type="ECO:0000256" key="9">
    <source>
        <dbReference type="ARBA" id="ARBA00022989"/>
    </source>
</evidence>
<reference evidence="16" key="1">
    <citation type="journal article" date="2014" name="Gene">
        <title>Genome-guided analysis of transformation efficiency and carbon dioxide assimilation by Moorella thermoacetica Y72.</title>
        <authorList>
            <person name="Tsukahara K."/>
            <person name="Kita A."/>
            <person name="Nakashimada Y."/>
            <person name="Hoshino T."/>
            <person name="Murakami K."/>
        </authorList>
    </citation>
    <scope>NUCLEOTIDE SEQUENCE [LARGE SCALE GENOMIC DNA]</scope>
    <source>
        <strain evidence="16">Y72</strain>
    </source>
</reference>
<evidence type="ECO:0000256" key="1">
    <source>
        <dbReference type="ARBA" id="ARBA00004651"/>
    </source>
</evidence>
<feature type="domain" description="MotA/TolQ/ExbB proton channel" evidence="14">
    <location>
        <begin position="102"/>
        <end position="221"/>
    </location>
</feature>
<keyword evidence="8" id="KW-0375">Hydrogen ion transport</keyword>
<dbReference type="InterPro" id="IPR002898">
    <property type="entry name" value="MotA_ExbB_proton_chnl"/>
</dbReference>
<dbReference type="RefSeq" id="WP_025774211.1">
    <property type="nucleotide sequence ID" value="NZ_DF238840.1"/>
</dbReference>
<feature type="transmembrane region" description="Helical" evidence="13">
    <location>
        <begin position="150"/>
        <end position="172"/>
    </location>
</feature>
<gene>
    <name evidence="16" type="ORF">MTY_1834</name>
</gene>
<dbReference type="InterPro" id="IPR047055">
    <property type="entry name" value="MotA-like"/>
</dbReference>
<dbReference type="GO" id="GO:0006935">
    <property type="term" value="P:chemotaxis"/>
    <property type="evidence" value="ECO:0007669"/>
    <property type="project" value="UniProtKB-KW"/>
</dbReference>
<evidence type="ECO:0000256" key="3">
    <source>
        <dbReference type="ARBA" id="ARBA00022448"/>
    </source>
</evidence>
<dbReference type="GO" id="GO:0071978">
    <property type="term" value="P:bacterial-type flagellum-dependent swarming motility"/>
    <property type="evidence" value="ECO:0007669"/>
    <property type="project" value="InterPro"/>
</dbReference>
<dbReference type="PANTHER" id="PTHR30433:SF2">
    <property type="entry name" value="MOTILITY PROTEIN A"/>
    <property type="match status" value="1"/>
</dbReference>
<evidence type="ECO:0000256" key="11">
    <source>
        <dbReference type="ARBA" id="ARBA00023136"/>
    </source>
</evidence>
<feature type="region of interest" description="Disordered" evidence="12">
    <location>
        <begin position="253"/>
        <end position="272"/>
    </location>
</feature>
<keyword evidence="16" id="KW-0966">Cell projection</keyword>
<dbReference type="InterPro" id="IPR046786">
    <property type="entry name" value="MotA_N"/>
</dbReference>
<evidence type="ECO:0000256" key="7">
    <source>
        <dbReference type="ARBA" id="ARBA00022779"/>
    </source>
</evidence>
<dbReference type="InterPro" id="IPR000540">
    <property type="entry name" value="Flag_MotA_CS"/>
</dbReference>
<feature type="transmembrane region" description="Helical" evidence="13">
    <location>
        <begin position="7"/>
        <end position="25"/>
    </location>
</feature>
<feature type="domain" description="Motility protein A N-terminal" evidence="15">
    <location>
        <begin position="10"/>
        <end position="94"/>
    </location>
</feature>
<keyword evidence="3" id="KW-0813">Transport</keyword>
<keyword evidence="16" id="KW-0282">Flagellum</keyword>
<comment type="similarity">
    <text evidence="2">Belongs to the MotA family.</text>
</comment>
<comment type="subcellular location">
    <subcellularLocation>
        <location evidence="1">Cell membrane</location>
        <topology evidence="1">Multi-pass membrane protein</topology>
    </subcellularLocation>
</comment>
<evidence type="ECO:0000256" key="8">
    <source>
        <dbReference type="ARBA" id="ARBA00022781"/>
    </source>
</evidence>
<dbReference type="Pfam" id="PF01618">
    <property type="entry name" value="MotA_ExbB"/>
    <property type="match status" value="1"/>
</dbReference>
<protein>
    <submittedName>
        <fullName evidence="16">Flagellar motor component</fullName>
    </submittedName>
</protein>
<dbReference type="EMBL" id="DF238840">
    <property type="protein sequence ID" value="GAF26494.1"/>
    <property type="molecule type" value="Genomic_DNA"/>
</dbReference>